<feature type="compositionally biased region" description="Polar residues" evidence="4">
    <location>
        <begin position="1"/>
        <end position="29"/>
    </location>
</feature>
<feature type="compositionally biased region" description="Basic and acidic residues" evidence="4">
    <location>
        <begin position="143"/>
        <end position="154"/>
    </location>
</feature>
<dbReference type="SUPFAM" id="SSF57959">
    <property type="entry name" value="Leucine zipper domain"/>
    <property type="match status" value="1"/>
</dbReference>
<comment type="caution">
    <text evidence="6">The sequence shown here is derived from an EMBL/GenBank/DDBJ whole genome shotgun (WGS) entry which is preliminary data.</text>
</comment>
<proteinExistence type="predicted"/>
<name>A0AAV9P7U3_9PEZI</name>
<feature type="region of interest" description="Disordered" evidence="4">
    <location>
        <begin position="1"/>
        <end position="49"/>
    </location>
</feature>
<dbReference type="AlphaFoldDB" id="A0AAV9P7U3"/>
<reference evidence="6 7" key="1">
    <citation type="submission" date="2023-08" db="EMBL/GenBank/DDBJ databases">
        <title>Black Yeasts Isolated from many extreme environments.</title>
        <authorList>
            <person name="Coleine C."/>
            <person name="Stajich J.E."/>
            <person name="Selbmann L."/>
        </authorList>
    </citation>
    <scope>NUCLEOTIDE SEQUENCE [LARGE SCALE GENOMIC DNA]</scope>
    <source>
        <strain evidence="6 7">CCFEE 5935</strain>
    </source>
</reference>
<dbReference type="PANTHER" id="PTHR23351:SF24">
    <property type="entry name" value="ACTIVATING TRANSCRIPTION FACTOR 3-RELATED"/>
    <property type="match status" value="1"/>
</dbReference>
<dbReference type="GO" id="GO:0000978">
    <property type="term" value="F:RNA polymerase II cis-regulatory region sequence-specific DNA binding"/>
    <property type="evidence" value="ECO:0007669"/>
    <property type="project" value="TreeGrafter"/>
</dbReference>
<feature type="compositionally biased region" description="Basic and acidic residues" evidence="4">
    <location>
        <begin position="230"/>
        <end position="240"/>
    </location>
</feature>
<dbReference type="Proteomes" id="UP001337655">
    <property type="component" value="Unassembled WGS sequence"/>
</dbReference>
<gene>
    <name evidence="6" type="ORF">LTR77_007496</name>
</gene>
<feature type="compositionally biased region" description="Basic residues" evidence="4">
    <location>
        <begin position="170"/>
        <end position="189"/>
    </location>
</feature>
<dbReference type="InterPro" id="IPR046347">
    <property type="entry name" value="bZIP_sf"/>
</dbReference>
<evidence type="ECO:0000256" key="4">
    <source>
        <dbReference type="SAM" id="MobiDB-lite"/>
    </source>
</evidence>
<keyword evidence="3" id="KW-0804">Transcription</keyword>
<dbReference type="GeneID" id="89928832"/>
<dbReference type="GO" id="GO:0000981">
    <property type="term" value="F:DNA-binding transcription factor activity, RNA polymerase II-specific"/>
    <property type="evidence" value="ECO:0007669"/>
    <property type="project" value="TreeGrafter"/>
</dbReference>
<evidence type="ECO:0000256" key="1">
    <source>
        <dbReference type="ARBA" id="ARBA00023015"/>
    </source>
</evidence>
<dbReference type="EMBL" id="JAVRRT010000011">
    <property type="protein sequence ID" value="KAK5167797.1"/>
    <property type="molecule type" value="Genomic_DNA"/>
</dbReference>
<dbReference type="InterPro" id="IPR000837">
    <property type="entry name" value="AP-1"/>
</dbReference>
<dbReference type="InterPro" id="IPR004827">
    <property type="entry name" value="bZIP"/>
</dbReference>
<feature type="region of interest" description="Disordered" evidence="4">
    <location>
        <begin position="301"/>
        <end position="338"/>
    </location>
</feature>
<sequence>MPRTRGASSQQQNSVADAAVHNQNFQPQEPLQFGDTMANFDSNPGAFSDFNGDEMDFSLVDGMFDENLDNGMFGQSNPSFPMNPNGFNQSVPNINPANISQFGPGTGGYPAWSVPQNPPSGQSNIVSQRSDNVRQHFGQITPPDDHTPLAKDDPATNTQQSQEDIAKLSRAQRARNAANKRHAKSKKRKDSPLNESKMEGEEEDEESKSSSVQREKNRIAAAKCRAKKKANSEEMQDVHRTGAKQNSQLHREVRELRDMKAFLRNQLLLHEPGVCQCSAIHHFNMAQAQQMAMGVGSMIPQSMSPSQGSVSSMPTPGSEMSGRRYSGSGSAGMSNAQPQQQMASLNFPHTMVPDAMHMPGLASYDLSSTPRYADFLQNSPGGQGGFS</sequence>
<feature type="region of interest" description="Disordered" evidence="4">
    <location>
        <begin position="101"/>
        <end position="248"/>
    </location>
</feature>
<dbReference type="GO" id="GO:0005634">
    <property type="term" value="C:nucleus"/>
    <property type="evidence" value="ECO:0007669"/>
    <property type="project" value="TreeGrafter"/>
</dbReference>
<dbReference type="Pfam" id="PF07716">
    <property type="entry name" value="bZIP_2"/>
    <property type="match status" value="1"/>
</dbReference>
<evidence type="ECO:0000256" key="2">
    <source>
        <dbReference type="ARBA" id="ARBA00023125"/>
    </source>
</evidence>
<feature type="compositionally biased region" description="Basic and acidic residues" evidence="4">
    <location>
        <begin position="190"/>
        <end position="199"/>
    </location>
</feature>
<evidence type="ECO:0000259" key="5">
    <source>
        <dbReference type="PROSITE" id="PS50217"/>
    </source>
</evidence>
<feature type="domain" description="BZIP" evidence="5">
    <location>
        <begin position="213"/>
        <end position="270"/>
    </location>
</feature>
<dbReference type="RefSeq" id="XP_064657503.1">
    <property type="nucleotide sequence ID" value="XM_064804733.1"/>
</dbReference>
<keyword evidence="2" id="KW-0238">DNA-binding</keyword>
<dbReference type="PANTHER" id="PTHR23351">
    <property type="entry name" value="FOS TRANSCRIPTION FACTOR-RELATED"/>
    <property type="match status" value="1"/>
</dbReference>
<dbReference type="SMART" id="SM00338">
    <property type="entry name" value="BRLZ"/>
    <property type="match status" value="1"/>
</dbReference>
<feature type="compositionally biased region" description="Low complexity" evidence="4">
    <location>
        <begin position="301"/>
        <end position="334"/>
    </location>
</feature>
<feature type="compositionally biased region" description="Polar residues" evidence="4">
    <location>
        <begin position="119"/>
        <end position="130"/>
    </location>
</feature>
<evidence type="ECO:0000313" key="6">
    <source>
        <dbReference type="EMBL" id="KAK5167797.1"/>
    </source>
</evidence>
<accession>A0AAV9P7U3</accession>
<evidence type="ECO:0000313" key="7">
    <source>
        <dbReference type="Proteomes" id="UP001337655"/>
    </source>
</evidence>
<dbReference type="Gene3D" id="1.20.5.170">
    <property type="match status" value="1"/>
</dbReference>
<protein>
    <recommendedName>
        <fullName evidence="5">BZIP domain-containing protein</fullName>
    </recommendedName>
</protein>
<dbReference type="PROSITE" id="PS00036">
    <property type="entry name" value="BZIP_BASIC"/>
    <property type="match status" value="1"/>
</dbReference>
<keyword evidence="1" id="KW-0805">Transcription regulation</keyword>
<evidence type="ECO:0000256" key="3">
    <source>
        <dbReference type="ARBA" id="ARBA00023163"/>
    </source>
</evidence>
<dbReference type="PROSITE" id="PS50217">
    <property type="entry name" value="BZIP"/>
    <property type="match status" value="1"/>
</dbReference>
<organism evidence="6 7">
    <name type="scientific">Saxophila tyrrhenica</name>
    <dbReference type="NCBI Taxonomy" id="1690608"/>
    <lineage>
        <taxon>Eukaryota</taxon>
        <taxon>Fungi</taxon>
        <taxon>Dikarya</taxon>
        <taxon>Ascomycota</taxon>
        <taxon>Pezizomycotina</taxon>
        <taxon>Dothideomycetes</taxon>
        <taxon>Dothideomycetidae</taxon>
        <taxon>Mycosphaerellales</taxon>
        <taxon>Extremaceae</taxon>
        <taxon>Saxophila</taxon>
    </lineage>
</organism>
<keyword evidence="7" id="KW-1185">Reference proteome</keyword>